<accession>A0A8J3D5L8</accession>
<name>A0A8J3D5L8_9BACT</name>
<dbReference type="Gene3D" id="3.40.50.300">
    <property type="entry name" value="P-loop containing nucleotide triphosphate hydrolases"/>
    <property type="match status" value="1"/>
</dbReference>
<dbReference type="InterPro" id="IPR027417">
    <property type="entry name" value="P-loop_NTPase"/>
</dbReference>
<evidence type="ECO:0000313" key="1">
    <source>
        <dbReference type="EMBL" id="GHB56391.1"/>
    </source>
</evidence>
<reference evidence="1 2" key="1">
    <citation type="journal article" date="2014" name="Int. J. Syst. Evol. Microbiol.">
        <title>Complete genome sequence of Corynebacterium casei LMG S-19264T (=DSM 44701T), isolated from a smear-ripened cheese.</title>
        <authorList>
            <consortium name="US DOE Joint Genome Institute (JGI-PGF)"/>
            <person name="Walter F."/>
            <person name="Albersmeier A."/>
            <person name="Kalinowski J."/>
            <person name="Ruckert C."/>
        </authorList>
    </citation>
    <scope>NUCLEOTIDE SEQUENCE [LARGE SCALE GENOMIC DNA]</scope>
    <source>
        <strain evidence="1 2">KCTC 12866</strain>
    </source>
</reference>
<dbReference type="Proteomes" id="UP000598271">
    <property type="component" value="Unassembled WGS sequence"/>
</dbReference>
<sequence>MSLYRAFDLRIHSEILLPELIPLENADQEADVKIVRSTVDFPDLEPTSIHRRGIMAQSAEDVNGAIYLRWEGVAGYKAVNGDTLYIEPYTDDAELLSLFTVSEALGCILLQRGLLLLHASSVQVGSVAYSFLGEPGAGKSTTATAFVKHGSHLLSDDLTAICFDDNNRPFVLPAYPQLKIWENTVNGLNFDKSELTPVAEGINKFSLRPGVNFPAEPIPLAKIFLLHDRPELPATQKFSPVEAPIELVRHFPLSARLLRGKVHQRHFQQSSWCATHAQIWNKRRPAGFAALEKWVSEQHSA</sequence>
<evidence type="ECO:0000313" key="2">
    <source>
        <dbReference type="Proteomes" id="UP000598271"/>
    </source>
</evidence>
<organism evidence="1 2">
    <name type="scientific">Persicitalea jodogahamensis</name>
    <dbReference type="NCBI Taxonomy" id="402147"/>
    <lineage>
        <taxon>Bacteria</taxon>
        <taxon>Pseudomonadati</taxon>
        <taxon>Bacteroidota</taxon>
        <taxon>Cytophagia</taxon>
        <taxon>Cytophagales</taxon>
        <taxon>Spirosomataceae</taxon>
        <taxon>Persicitalea</taxon>
    </lineage>
</organism>
<protein>
    <recommendedName>
        <fullName evidence="3">Serine kinase</fullName>
    </recommendedName>
</protein>
<gene>
    <name evidence="1" type="ORF">GCM10007390_07160</name>
</gene>
<comment type="caution">
    <text evidence="1">The sequence shown here is derived from an EMBL/GenBank/DDBJ whole genome shotgun (WGS) entry which is preliminary data.</text>
</comment>
<dbReference type="EMBL" id="BMXF01000001">
    <property type="protein sequence ID" value="GHB56391.1"/>
    <property type="molecule type" value="Genomic_DNA"/>
</dbReference>
<dbReference type="AlphaFoldDB" id="A0A8J3D5L8"/>
<dbReference type="RefSeq" id="WP_189562970.1">
    <property type="nucleotide sequence ID" value="NZ_BMXF01000001.1"/>
</dbReference>
<evidence type="ECO:0008006" key="3">
    <source>
        <dbReference type="Google" id="ProtNLM"/>
    </source>
</evidence>
<keyword evidence="2" id="KW-1185">Reference proteome</keyword>
<dbReference type="SUPFAM" id="SSF53795">
    <property type="entry name" value="PEP carboxykinase-like"/>
    <property type="match status" value="1"/>
</dbReference>
<proteinExistence type="predicted"/>